<reference evidence="1" key="2">
    <citation type="submission" date="2015-06" db="EMBL/GenBank/DDBJ databases">
        <title>Environmentally co-occuring mercury resistance plasmids are genetically and phenotypically diverse and confer variable context-dependent fitness effects.</title>
        <authorList>
            <person name="Hall J.P.J."/>
            <person name="Harrison E."/>
            <person name="Lilley A.K."/>
            <person name="Paterson S."/>
            <person name="Spiers A.J."/>
            <person name="Brockhurst M.A."/>
        </authorList>
    </citation>
    <scope>NUCLEOTIDE SEQUENCE [LARGE SCALE GENOMIC DNA]</scope>
    <source>
        <strain evidence="1">SBW25</strain>
        <plasmid evidence="1">pQBR57</plasmid>
    </source>
</reference>
<dbReference type="EMBL" id="LN713926">
    <property type="protein sequence ID" value="CEK42379.1"/>
    <property type="molecule type" value="Genomic_DNA"/>
</dbReference>
<reference evidence="1" key="1">
    <citation type="submission" date="2014-12" db="EMBL/GenBank/DDBJ databases">
        <authorList>
            <person name="Hall J."/>
        </authorList>
    </citation>
    <scope>NUCLEOTIDE SEQUENCE [LARGE SCALE GENOMIC DNA]</scope>
    <source>
        <strain evidence="1">SBW25</strain>
        <plasmid evidence="1">pQBR57</plasmid>
    </source>
</reference>
<keyword evidence="1" id="KW-0614">Plasmid</keyword>
<evidence type="ECO:0000313" key="1">
    <source>
        <dbReference type="EMBL" id="CEK42379.1"/>
    </source>
</evidence>
<sequence length="55" mass="6429">MDDIDRNLLSGRSTVARRCNPIDRNYLSAPDLEASRAPEIAERRRGRYRPEITER</sequence>
<dbReference type="AlphaFoldDB" id="A0A0G4E5C1"/>
<organism evidence="1">
    <name type="scientific">Pseudomonas fluorescens (strain SBW25)</name>
    <dbReference type="NCBI Taxonomy" id="216595"/>
    <lineage>
        <taxon>Bacteria</taxon>
        <taxon>Pseudomonadati</taxon>
        <taxon>Pseudomonadota</taxon>
        <taxon>Gammaproteobacteria</taxon>
        <taxon>Pseudomonadales</taxon>
        <taxon>Pseudomonadaceae</taxon>
        <taxon>Pseudomonas</taxon>
    </lineage>
</organism>
<protein>
    <submittedName>
        <fullName evidence="1">Uncharacterized protein</fullName>
    </submittedName>
</protein>
<proteinExistence type="predicted"/>
<accession>A0A0G4E5C1</accession>
<geneLocation type="plasmid" evidence="1">
    <name>pQBR57</name>
</geneLocation>
<gene>
    <name evidence="1" type="ORF">PQBR57_0426</name>
</gene>
<name>A0A0G4E5C1_PSEFS</name>